<comment type="caution">
    <text evidence="1">The sequence shown here is derived from an EMBL/GenBank/DDBJ whole genome shotgun (WGS) entry which is preliminary data.</text>
</comment>
<dbReference type="AlphaFoldDB" id="A0ABC8SQA2"/>
<keyword evidence="2" id="KW-1185">Reference proteome</keyword>
<sequence length="70" mass="7726">MAIMVGSIYHLDRRGPQGPNWNGNKKVEAGITLGELRYVADLYDFHSMATLFLVGVVTVTPTLMNSKSRS</sequence>
<evidence type="ECO:0000313" key="2">
    <source>
        <dbReference type="Proteomes" id="UP001642360"/>
    </source>
</evidence>
<protein>
    <submittedName>
        <fullName evidence="1">Uncharacterized protein</fullName>
    </submittedName>
</protein>
<organism evidence="1 2">
    <name type="scientific">Ilex paraguariensis</name>
    <name type="common">yerba mate</name>
    <dbReference type="NCBI Taxonomy" id="185542"/>
    <lineage>
        <taxon>Eukaryota</taxon>
        <taxon>Viridiplantae</taxon>
        <taxon>Streptophyta</taxon>
        <taxon>Embryophyta</taxon>
        <taxon>Tracheophyta</taxon>
        <taxon>Spermatophyta</taxon>
        <taxon>Magnoliopsida</taxon>
        <taxon>eudicotyledons</taxon>
        <taxon>Gunneridae</taxon>
        <taxon>Pentapetalae</taxon>
        <taxon>asterids</taxon>
        <taxon>campanulids</taxon>
        <taxon>Aquifoliales</taxon>
        <taxon>Aquifoliaceae</taxon>
        <taxon>Ilex</taxon>
    </lineage>
</organism>
<evidence type="ECO:0000313" key="1">
    <source>
        <dbReference type="EMBL" id="CAK9157153.1"/>
    </source>
</evidence>
<name>A0ABC8SQA2_9AQUA</name>
<reference evidence="1 2" key="1">
    <citation type="submission" date="2024-02" db="EMBL/GenBank/DDBJ databases">
        <authorList>
            <person name="Vignale AGUSTIN F."/>
            <person name="Sosa J E."/>
            <person name="Modenutti C."/>
        </authorList>
    </citation>
    <scope>NUCLEOTIDE SEQUENCE [LARGE SCALE GENOMIC DNA]</scope>
</reference>
<dbReference type="EMBL" id="CAUOFW020002952">
    <property type="protein sequence ID" value="CAK9157153.1"/>
    <property type="molecule type" value="Genomic_DNA"/>
</dbReference>
<accession>A0ABC8SQA2</accession>
<proteinExistence type="predicted"/>
<dbReference type="Proteomes" id="UP001642360">
    <property type="component" value="Unassembled WGS sequence"/>
</dbReference>
<gene>
    <name evidence="1" type="ORF">ILEXP_LOCUS25706</name>
</gene>